<organism evidence="2 3">
    <name type="scientific">Oryza rufipogon</name>
    <name type="common">Brownbeard rice</name>
    <name type="synonym">Asian wild rice</name>
    <dbReference type="NCBI Taxonomy" id="4529"/>
    <lineage>
        <taxon>Eukaryota</taxon>
        <taxon>Viridiplantae</taxon>
        <taxon>Streptophyta</taxon>
        <taxon>Embryophyta</taxon>
        <taxon>Tracheophyta</taxon>
        <taxon>Spermatophyta</taxon>
        <taxon>Magnoliopsida</taxon>
        <taxon>Liliopsida</taxon>
        <taxon>Poales</taxon>
        <taxon>Poaceae</taxon>
        <taxon>BOP clade</taxon>
        <taxon>Oryzoideae</taxon>
        <taxon>Oryzeae</taxon>
        <taxon>Oryzinae</taxon>
        <taxon>Oryza</taxon>
    </lineage>
</organism>
<evidence type="ECO:0000313" key="2">
    <source>
        <dbReference type="EnsemblPlants" id="ORUFI12G11040.1"/>
    </source>
</evidence>
<dbReference type="OMA" id="QANFQSY"/>
<accession>A0A0E0RGJ3</accession>
<dbReference type="Gramene" id="ORUFI12G11040.1">
    <property type="protein sequence ID" value="ORUFI12G11040.1"/>
    <property type="gene ID" value="ORUFI12G11040"/>
</dbReference>
<reference evidence="3" key="1">
    <citation type="submission" date="2013-06" db="EMBL/GenBank/DDBJ databases">
        <authorList>
            <person name="Zhao Q."/>
        </authorList>
    </citation>
    <scope>NUCLEOTIDE SEQUENCE</scope>
    <source>
        <strain evidence="3">cv. W1943</strain>
    </source>
</reference>
<sequence>MAVQRRWLLSPLAVEVDNGHGGGSKPSRDEVASTTARREGGRWRHDSGGLRALSPWRWTWFSPETLAKRRYLGSALRRVTVFKGVIVAVPVQHWERLLPRTPYNIDRARATVCPSQAVNPPLIIGPPPHGTNNPPQANFQSYYQQDRCCALLLAPFSVLRNHQFG</sequence>
<dbReference type="EnsemblPlants" id="ORUFI12G11040.1">
    <property type="protein sequence ID" value="ORUFI12G11040.1"/>
    <property type="gene ID" value="ORUFI12G11040"/>
</dbReference>
<dbReference type="Proteomes" id="UP000008022">
    <property type="component" value="Unassembled WGS sequence"/>
</dbReference>
<dbReference type="HOGENOM" id="CLU_1613408_0_0_1"/>
<feature type="region of interest" description="Disordered" evidence="1">
    <location>
        <begin position="18"/>
        <end position="44"/>
    </location>
</feature>
<evidence type="ECO:0000313" key="3">
    <source>
        <dbReference type="Proteomes" id="UP000008022"/>
    </source>
</evidence>
<reference evidence="2" key="2">
    <citation type="submission" date="2015-06" db="UniProtKB">
        <authorList>
            <consortium name="EnsemblPlants"/>
        </authorList>
    </citation>
    <scope>IDENTIFICATION</scope>
</reference>
<dbReference type="AlphaFoldDB" id="A0A0E0RGJ3"/>
<protein>
    <submittedName>
        <fullName evidence="2">Uncharacterized protein</fullName>
    </submittedName>
</protein>
<proteinExistence type="predicted"/>
<keyword evidence="3" id="KW-1185">Reference proteome</keyword>
<evidence type="ECO:0000256" key="1">
    <source>
        <dbReference type="SAM" id="MobiDB-lite"/>
    </source>
</evidence>
<name>A0A0E0RGJ3_ORYRU</name>
<feature type="compositionally biased region" description="Basic and acidic residues" evidence="1">
    <location>
        <begin position="26"/>
        <end position="44"/>
    </location>
</feature>